<reference evidence="1" key="2">
    <citation type="submission" date="2023-02" db="EMBL/GenBank/DDBJ databases">
        <title>'Rhodoalgimonas zhirmunskyi' gen. nov., isolated from a red alga.</title>
        <authorList>
            <person name="Nedashkovskaya O.I."/>
            <person name="Otstavnykh N.Y."/>
            <person name="Bystritskaya E.P."/>
            <person name="Balabanova L.A."/>
            <person name="Isaeva M.P."/>
        </authorList>
    </citation>
    <scope>NUCLEOTIDE SEQUENCE</scope>
    <source>
        <strain evidence="1">KCTC 52189</strain>
    </source>
</reference>
<sequence length="55" mass="6310">MIVLPANRNRTLRQVAFDAKNLGVTEDHHQVVKPLREIRERIAHRQSQDDIGVPA</sequence>
<dbReference type="AlphaFoldDB" id="A0AAE3WJ14"/>
<gene>
    <name evidence="1" type="ORF">NO357_20810</name>
</gene>
<protein>
    <submittedName>
        <fullName evidence="1">Uncharacterized protein</fullName>
    </submittedName>
</protein>
<proteinExistence type="predicted"/>
<dbReference type="Proteomes" id="UP001226762">
    <property type="component" value="Unassembled WGS sequence"/>
</dbReference>
<organism evidence="1 2">
    <name type="scientific">Marimonas arenosa</name>
    <dbReference type="NCBI Taxonomy" id="1795305"/>
    <lineage>
        <taxon>Bacteria</taxon>
        <taxon>Pseudomonadati</taxon>
        <taxon>Pseudomonadota</taxon>
        <taxon>Alphaproteobacteria</taxon>
        <taxon>Rhodobacterales</taxon>
        <taxon>Paracoccaceae</taxon>
        <taxon>Marimonas</taxon>
    </lineage>
</organism>
<keyword evidence="2" id="KW-1185">Reference proteome</keyword>
<dbReference type="EMBL" id="JANHAX010000009">
    <property type="protein sequence ID" value="MDQ2092353.1"/>
    <property type="molecule type" value="Genomic_DNA"/>
</dbReference>
<reference evidence="1" key="1">
    <citation type="submission" date="2022-07" db="EMBL/GenBank/DDBJ databases">
        <authorList>
            <person name="Otstavnykh N."/>
            <person name="Isaeva M."/>
            <person name="Bystritskaya E."/>
        </authorList>
    </citation>
    <scope>NUCLEOTIDE SEQUENCE</scope>
    <source>
        <strain evidence="1">KCTC 52189</strain>
    </source>
</reference>
<comment type="caution">
    <text evidence="1">The sequence shown here is derived from an EMBL/GenBank/DDBJ whole genome shotgun (WGS) entry which is preliminary data.</text>
</comment>
<evidence type="ECO:0000313" key="2">
    <source>
        <dbReference type="Proteomes" id="UP001226762"/>
    </source>
</evidence>
<evidence type="ECO:0000313" key="1">
    <source>
        <dbReference type="EMBL" id="MDQ2092353.1"/>
    </source>
</evidence>
<dbReference type="RefSeq" id="WP_306737734.1">
    <property type="nucleotide sequence ID" value="NZ_JANHAX010000009.1"/>
</dbReference>
<accession>A0AAE3WJ14</accession>
<name>A0AAE3WJ14_9RHOB</name>